<reference evidence="5 6" key="1">
    <citation type="submission" date="2019-04" db="EMBL/GenBank/DDBJ databases">
        <title>Cohnella sp. nov. isolated from preserved vegetables.</title>
        <authorList>
            <person name="Lin S.-Y."/>
            <person name="Hung M.-H."/>
            <person name="Young C.-C."/>
        </authorList>
    </citation>
    <scope>NUCLEOTIDE SEQUENCE [LARGE SCALE GENOMIC DNA]</scope>
    <source>
        <strain evidence="5 6">CC-MHH1044</strain>
    </source>
</reference>
<name>A0A4V3WG91_9BACL</name>
<dbReference type="EMBL" id="SSOB01000005">
    <property type="protein sequence ID" value="THF83307.1"/>
    <property type="molecule type" value="Genomic_DNA"/>
</dbReference>
<feature type="domain" description="ABC transporter" evidence="4">
    <location>
        <begin position="3"/>
        <end position="193"/>
    </location>
</feature>
<evidence type="ECO:0000256" key="3">
    <source>
        <dbReference type="ARBA" id="ARBA00022840"/>
    </source>
</evidence>
<comment type="caution">
    <text evidence="5">The sequence shown here is derived from an EMBL/GenBank/DDBJ whole genome shotgun (WGS) entry which is preliminary data.</text>
</comment>
<dbReference type="SMART" id="SM00382">
    <property type="entry name" value="AAA"/>
    <property type="match status" value="1"/>
</dbReference>
<dbReference type="Pfam" id="PF00005">
    <property type="entry name" value="ABC_tran"/>
    <property type="match status" value="1"/>
</dbReference>
<dbReference type="PROSITE" id="PS50893">
    <property type="entry name" value="ABC_TRANSPORTER_2"/>
    <property type="match status" value="1"/>
</dbReference>
<organism evidence="5 6">
    <name type="scientific">Cohnella fermenti</name>
    <dbReference type="NCBI Taxonomy" id="2565925"/>
    <lineage>
        <taxon>Bacteria</taxon>
        <taxon>Bacillati</taxon>
        <taxon>Bacillota</taxon>
        <taxon>Bacilli</taxon>
        <taxon>Bacillales</taxon>
        <taxon>Paenibacillaceae</taxon>
        <taxon>Cohnella</taxon>
    </lineage>
</organism>
<dbReference type="InterPro" id="IPR017871">
    <property type="entry name" value="ABC_transporter-like_CS"/>
</dbReference>
<evidence type="ECO:0000256" key="2">
    <source>
        <dbReference type="ARBA" id="ARBA00022741"/>
    </source>
</evidence>
<dbReference type="RefSeq" id="WP_136368787.1">
    <property type="nucleotide sequence ID" value="NZ_SSOB01000005.1"/>
</dbReference>
<dbReference type="GO" id="GO:0016887">
    <property type="term" value="F:ATP hydrolysis activity"/>
    <property type="evidence" value="ECO:0007669"/>
    <property type="project" value="InterPro"/>
</dbReference>
<dbReference type="InterPro" id="IPR027417">
    <property type="entry name" value="P-loop_NTPase"/>
</dbReference>
<keyword evidence="6" id="KW-1185">Reference proteome</keyword>
<protein>
    <submittedName>
        <fullName evidence="5">ABC transporter ATP-binding protein</fullName>
    </submittedName>
</protein>
<evidence type="ECO:0000259" key="4">
    <source>
        <dbReference type="PROSITE" id="PS50893"/>
    </source>
</evidence>
<dbReference type="GO" id="GO:0005524">
    <property type="term" value="F:ATP binding"/>
    <property type="evidence" value="ECO:0007669"/>
    <property type="project" value="UniProtKB-KW"/>
</dbReference>
<proteinExistence type="predicted"/>
<sequence>MGVEIDGLCKAFGGHRVLRSLDLRLADDGIYCLMAPSGTGKTTLLRIMLGLETKDAGTIRGIKPGEIAAMFQENRLCEQLTPVENVALVCPGRASRAAIRSNLELILPADCMEQPVSELSGGMKRRVALARAMNYPGKMILLDEPFTGLDKETKQRVIAYILSMRNRRIVLAATHGEEDAALLGGKKIILGEG</sequence>
<dbReference type="AlphaFoldDB" id="A0A4V3WG91"/>
<evidence type="ECO:0000313" key="6">
    <source>
        <dbReference type="Proteomes" id="UP000310636"/>
    </source>
</evidence>
<dbReference type="PROSITE" id="PS00211">
    <property type="entry name" value="ABC_TRANSPORTER_1"/>
    <property type="match status" value="1"/>
</dbReference>
<keyword evidence="1" id="KW-0813">Transport</keyword>
<dbReference type="PANTHER" id="PTHR42781:SF8">
    <property type="entry name" value="BICARBONATE TRANSPORT ATP-BINDING PROTEIN CMPC"/>
    <property type="match status" value="1"/>
</dbReference>
<evidence type="ECO:0000313" key="5">
    <source>
        <dbReference type="EMBL" id="THF83307.1"/>
    </source>
</evidence>
<dbReference type="Gene3D" id="3.40.50.300">
    <property type="entry name" value="P-loop containing nucleotide triphosphate hydrolases"/>
    <property type="match status" value="1"/>
</dbReference>
<dbReference type="InterPro" id="IPR003439">
    <property type="entry name" value="ABC_transporter-like_ATP-bd"/>
</dbReference>
<accession>A0A4V3WG91</accession>
<keyword evidence="2" id="KW-0547">Nucleotide-binding</keyword>
<gene>
    <name evidence="5" type="ORF">E6C55_05500</name>
</gene>
<dbReference type="PANTHER" id="PTHR42781">
    <property type="entry name" value="SPERMIDINE/PUTRESCINE IMPORT ATP-BINDING PROTEIN POTA"/>
    <property type="match status" value="1"/>
</dbReference>
<dbReference type="InterPro" id="IPR050093">
    <property type="entry name" value="ABC_SmlMolc_Importer"/>
</dbReference>
<dbReference type="InterPro" id="IPR003593">
    <property type="entry name" value="AAA+_ATPase"/>
</dbReference>
<dbReference type="Proteomes" id="UP000310636">
    <property type="component" value="Unassembled WGS sequence"/>
</dbReference>
<keyword evidence="3 5" id="KW-0067">ATP-binding</keyword>
<dbReference type="SUPFAM" id="SSF52540">
    <property type="entry name" value="P-loop containing nucleoside triphosphate hydrolases"/>
    <property type="match status" value="1"/>
</dbReference>
<evidence type="ECO:0000256" key="1">
    <source>
        <dbReference type="ARBA" id="ARBA00022448"/>
    </source>
</evidence>
<dbReference type="OrthoDB" id="2365508at2"/>